<keyword evidence="1" id="KW-0732">Signal</keyword>
<evidence type="ECO:0000313" key="3">
    <source>
        <dbReference type="Proteomes" id="UP001283361"/>
    </source>
</evidence>
<gene>
    <name evidence="2" type="ORF">RRG08_045947</name>
</gene>
<accession>A0AAE1E2U9</accession>
<dbReference type="AlphaFoldDB" id="A0AAE1E2U9"/>
<evidence type="ECO:0008006" key="4">
    <source>
        <dbReference type="Google" id="ProtNLM"/>
    </source>
</evidence>
<proteinExistence type="predicted"/>
<sequence length="122" mass="13857">MNRKHTFVLRGLVLLLSLIAKIYSNVTPELENSALNKPTVQGPRTHRYIDHYYKSSFAVDGPILGSAWRILPSMDSTRIPEKNRGFPGTLVRFVSRALTNWIRPYGRNCLALLSWKRALCGS</sequence>
<organism evidence="2 3">
    <name type="scientific">Elysia crispata</name>
    <name type="common">lettuce slug</name>
    <dbReference type="NCBI Taxonomy" id="231223"/>
    <lineage>
        <taxon>Eukaryota</taxon>
        <taxon>Metazoa</taxon>
        <taxon>Spiralia</taxon>
        <taxon>Lophotrochozoa</taxon>
        <taxon>Mollusca</taxon>
        <taxon>Gastropoda</taxon>
        <taxon>Heterobranchia</taxon>
        <taxon>Euthyneura</taxon>
        <taxon>Panpulmonata</taxon>
        <taxon>Sacoglossa</taxon>
        <taxon>Placobranchoidea</taxon>
        <taxon>Plakobranchidae</taxon>
        <taxon>Elysia</taxon>
    </lineage>
</organism>
<dbReference type="Proteomes" id="UP001283361">
    <property type="component" value="Unassembled WGS sequence"/>
</dbReference>
<keyword evidence="3" id="KW-1185">Reference proteome</keyword>
<feature type="signal peptide" evidence="1">
    <location>
        <begin position="1"/>
        <end position="24"/>
    </location>
</feature>
<evidence type="ECO:0000313" key="2">
    <source>
        <dbReference type="EMBL" id="KAK3792404.1"/>
    </source>
</evidence>
<reference evidence="2" key="1">
    <citation type="journal article" date="2023" name="G3 (Bethesda)">
        <title>A reference genome for the long-term kleptoplast-retaining sea slug Elysia crispata morphotype clarki.</title>
        <authorList>
            <person name="Eastman K.E."/>
            <person name="Pendleton A.L."/>
            <person name="Shaikh M.A."/>
            <person name="Suttiyut T."/>
            <person name="Ogas R."/>
            <person name="Tomko P."/>
            <person name="Gavelis G."/>
            <person name="Widhalm J.R."/>
            <person name="Wisecaver J.H."/>
        </authorList>
    </citation>
    <scope>NUCLEOTIDE SEQUENCE</scope>
    <source>
        <strain evidence="2">ECLA1</strain>
    </source>
</reference>
<dbReference type="EMBL" id="JAWDGP010001377">
    <property type="protein sequence ID" value="KAK3792404.1"/>
    <property type="molecule type" value="Genomic_DNA"/>
</dbReference>
<evidence type="ECO:0000256" key="1">
    <source>
        <dbReference type="SAM" id="SignalP"/>
    </source>
</evidence>
<feature type="chain" id="PRO_5042087250" description="Secreted protein" evidence="1">
    <location>
        <begin position="25"/>
        <end position="122"/>
    </location>
</feature>
<protein>
    <recommendedName>
        <fullName evidence="4">Secreted protein</fullName>
    </recommendedName>
</protein>
<name>A0AAE1E2U9_9GAST</name>
<comment type="caution">
    <text evidence="2">The sequence shown here is derived from an EMBL/GenBank/DDBJ whole genome shotgun (WGS) entry which is preliminary data.</text>
</comment>